<feature type="coiled-coil region" evidence="2">
    <location>
        <begin position="121"/>
        <end position="208"/>
    </location>
</feature>
<protein>
    <submittedName>
        <fullName evidence="4">Alpha-taxilin</fullName>
    </submittedName>
</protein>
<feature type="compositionally biased region" description="Acidic residues" evidence="3">
    <location>
        <begin position="18"/>
        <end position="29"/>
    </location>
</feature>
<evidence type="ECO:0000256" key="3">
    <source>
        <dbReference type="SAM" id="MobiDB-lite"/>
    </source>
</evidence>
<dbReference type="OrthoDB" id="425555at2759"/>
<comment type="similarity">
    <text evidence="1">Belongs to the taxilin family.</text>
</comment>
<dbReference type="OMA" id="CTPPECV"/>
<feature type="region of interest" description="Disordered" evidence="3">
    <location>
        <begin position="1"/>
        <end position="65"/>
    </location>
</feature>
<feature type="compositionally biased region" description="Pro residues" evidence="3">
    <location>
        <begin position="1"/>
        <end position="11"/>
    </location>
</feature>
<evidence type="ECO:0000313" key="5">
    <source>
        <dbReference type="Proteomes" id="UP000186594"/>
    </source>
</evidence>
<dbReference type="Proteomes" id="UP000186594">
    <property type="component" value="Unassembled WGS sequence"/>
</dbReference>
<proteinExistence type="inferred from homology"/>
<organism evidence="4 5">
    <name type="scientific">Neolecta irregularis (strain DAH-3)</name>
    <dbReference type="NCBI Taxonomy" id="1198029"/>
    <lineage>
        <taxon>Eukaryota</taxon>
        <taxon>Fungi</taxon>
        <taxon>Dikarya</taxon>
        <taxon>Ascomycota</taxon>
        <taxon>Taphrinomycotina</taxon>
        <taxon>Neolectales</taxon>
        <taxon>Neolectaceae</taxon>
        <taxon>Neolecta</taxon>
    </lineage>
</organism>
<feature type="region of interest" description="Disordered" evidence="3">
    <location>
        <begin position="411"/>
        <end position="463"/>
    </location>
</feature>
<dbReference type="EMBL" id="LXFE01000586">
    <property type="protein sequence ID" value="OLL24898.1"/>
    <property type="molecule type" value="Genomic_DNA"/>
</dbReference>
<dbReference type="InterPro" id="IPR026183">
    <property type="entry name" value="Taxilin_fam"/>
</dbReference>
<evidence type="ECO:0000313" key="4">
    <source>
        <dbReference type="EMBL" id="OLL24898.1"/>
    </source>
</evidence>
<dbReference type="PANTHER" id="PTHR16127:SF13">
    <property type="entry name" value="GH01188P"/>
    <property type="match status" value="1"/>
</dbReference>
<gene>
    <name evidence="4" type="ORF">NEOLI_001492</name>
</gene>
<dbReference type="AlphaFoldDB" id="A0A1U7LQJ6"/>
<keyword evidence="2" id="KW-0175">Coiled coil</keyword>
<dbReference type="PANTHER" id="PTHR16127">
    <property type="entry name" value="TAXILIN"/>
    <property type="match status" value="1"/>
</dbReference>
<dbReference type="Pfam" id="PF09728">
    <property type="entry name" value="Taxilin"/>
    <property type="match status" value="1"/>
</dbReference>
<sequence>MAPALLPPPSFHNPQQLDSEEEYAEEEDRLSDSQKSTPPQSPAFRSQPINQLQTAGQLNGKKTKGLEPTELNTLIQSKICQLETDASIEEDSEKAIARAVRKANKELSSLVSAHDNHIDKINILQQKYTELFQDMKKLEQIHLRSRQKTDLLQKGKDSAKSEVAKANNVRVKLETLCRELQKENKRIKDESKRLARDEQAKREELSLKFESTIHEIKNKMEEEVFERKKSPMQETELLQGKFKSFLDQYSLREQHYTVTLRSKDLESKIFQAQFEKHRRLYEEEKEKTAILQDQISMFTHTETELRSQLNIYVEKFKQVEDTLNNSNDLFMTFRKEMEQMTKKTKKFEKENATLRMKHDNMHRNVIKMAEERTKFEKDIAQYQRKQAKLENLCRALQSERSMLEARLAQYEQAGSEEYDSDECTEDEECASEEDIAGTEDTEVTAETEKEAELPEPLNIHSSN</sequence>
<feature type="compositionally biased region" description="Polar residues" evidence="3">
    <location>
        <begin position="33"/>
        <end position="57"/>
    </location>
</feature>
<dbReference type="GO" id="GO:0019905">
    <property type="term" value="F:syntaxin binding"/>
    <property type="evidence" value="ECO:0007669"/>
    <property type="project" value="InterPro"/>
</dbReference>
<accession>A0A1U7LQJ6</accession>
<evidence type="ECO:0000256" key="2">
    <source>
        <dbReference type="SAM" id="Coils"/>
    </source>
</evidence>
<reference evidence="4 5" key="1">
    <citation type="submission" date="2016-04" db="EMBL/GenBank/DDBJ databases">
        <title>Evolutionary innovation and constraint leading to complex multicellularity in the Ascomycota.</title>
        <authorList>
            <person name="Cisse O."/>
            <person name="Nguyen A."/>
            <person name="Hewitt D.A."/>
            <person name="Jedd G."/>
            <person name="Stajich J.E."/>
        </authorList>
    </citation>
    <scope>NUCLEOTIDE SEQUENCE [LARGE SCALE GENOMIC DNA]</scope>
    <source>
        <strain evidence="4 5">DAH-3</strain>
    </source>
</reference>
<evidence type="ECO:0000256" key="1">
    <source>
        <dbReference type="ARBA" id="ARBA00009550"/>
    </source>
</evidence>
<comment type="caution">
    <text evidence="4">The sequence shown here is derived from an EMBL/GenBank/DDBJ whole genome shotgun (WGS) entry which is preliminary data.</text>
</comment>
<name>A0A1U7LQJ6_NEOID</name>
<feature type="compositionally biased region" description="Acidic residues" evidence="3">
    <location>
        <begin position="414"/>
        <end position="445"/>
    </location>
</feature>
<keyword evidence="5" id="KW-1185">Reference proteome</keyword>